<organism evidence="2 3">
    <name type="scientific">Singulisphaera acidiphila (strain ATCC BAA-1392 / DSM 18658 / VKM B-2454 / MOB10)</name>
    <dbReference type="NCBI Taxonomy" id="886293"/>
    <lineage>
        <taxon>Bacteria</taxon>
        <taxon>Pseudomonadati</taxon>
        <taxon>Planctomycetota</taxon>
        <taxon>Planctomycetia</taxon>
        <taxon>Isosphaerales</taxon>
        <taxon>Isosphaeraceae</taxon>
        <taxon>Singulisphaera</taxon>
    </lineage>
</organism>
<reference evidence="2 3" key="1">
    <citation type="submission" date="2012-02" db="EMBL/GenBank/DDBJ databases">
        <title>Complete sequence of chromosome of Singulisphaera acidiphila DSM 18658.</title>
        <authorList>
            <consortium name="US DOE Joint Genome Institute (JGI-PGF)"/>
            <person name="Lucas S."/>
            <person name="Copeland A."/>
            <person name="Lapidus A."/>
            <person name="Glavina del Rio T."/>
            <person name="Dalin E."/>
            <person name="Tice H."/>
            <person name="Bruce D."/>
            <person name="Goodwin L."/>
            <person name="Pitluck S."/>
            <person name="Peters L."/>
            <person name="Ovchinnikova G."/>
            <person name="Chertkov O."/>
            <person name="Kyrpides N."/>
            <person name="Mavromatis K."/>
            <person name="Ivanova N."/>
            <person name="Brettin T."/>
            <person name="Detter J.C."/>
            <person name="Han C."/>
            <person name="Larimer F."/>
            <person name="Land M."/>
            <person name="Hauser L."/>
            <person name="Markowitz V."/>
            <person name="Cheng J.-F."/>
            <person name="Hugenholtz P."/>
            <person name="Woyke T."/>
            <person name="Wu D."/>
            <person name="Tindall B."/>
            <person name="Pomrenke H."/>
            <person name="Brambilla E."/>
            <person name="Klenk H.-P."/>
            <person name="Eisen J.A."/>
        </authorList>
    </citation>
    <scope>NUCLEOTIDE SEQUENCE [LARGE SCALE GENOMIC DNA]</scope>
    <source>
        <strain evidence="3">ATCC BAA-1392 / DSM 18658 / VKM B-2454 / MOB10</strain>
    </source>
</reference>
<feature type="transmembrane region" description="Helical" evidence="1">
    <location>
        <begin position="126"/>
        <end position="150"/>
    </location>
</feature>
<feature type="transmembrane region" description="Helical" evidence="1">
    <location>
        <begin position="18"/>
        <end position="37"/>
    </location>
</feature>
<keyword evidence="1" id="KW-1133">Transmembrane helix</keyword>
<dbReference type="HOGENOM" id="CLU_042661_0_0_0"/>
<dbReference type="OrthoDB" id="140980at2"/>
<dbReference type="AlphaFoldDB" id="L0DEW8"/>
<dbReference type="Proteomes" id="UP000010798">
    <property type="component" value="Chromosome"/>
</dbReference>
<feature type="transmembrane region" description="Helical" evidence="1">
    <location>
        <begin position="171"/>
        <end position="191"/>
    </location>
</feature>
<keyword evidence="3" id="KW-1185">Reference proteome</keyword>
<dbReference type="KEGG" id="saci:Sinac_3662"/>
<name>L0DEW8_SINAD</name>
<feature type="transmembrane region" description="Helical" evidence="1">
    <location>
        <begin position="248"/>
        <end position="266"/>
    </location>
</feature>
<dbReference type="RefSeq" id="WP_015247050.1">
    <property type="nucleotide sequence ID" value="NC_019892.1"/>
</dbReference>
<feature type="transmembrane region" description="Helical" evidence="1">
    <location>
        <begin position="85"/>
        <end position="106"/>
    </location>
</feature>
<feature type="transmembrane region" description="Helical" evidence="1">
    <location>
        <begin position="349"/>
        <end position="368"/>
    </location>
</feature>
<evidence type="ECO:0000256" key="1">
    <source>
        <dbReference type="SAM" id="Phobius"/>
    </source>
</evidence>
<accession>L0DEW8</accession>
<feature type="transmembrane region" description="Helical" evidence="1">
    <location>
        <begin position="286"/>
        <end position="306"/>
    </location>
</feature>
<evidence type="ECO:0000313" key="3">
    <source>
        <dbReference type="Proteomes" id="UP000010798"/>
    </source>
</evidence>
<feature type="transmembrane region" description="Helical" evidence="1">
    <location>
        <begin position="318"/>
        <end position="337"/>
    </location>
</feature>
<feature type="transmembrane region" description="Helical" evidence="1">
    <location>
        <begin position="203"/>
        <end position="227"/>
    </location>
</feature>
<dbReference type="STRING" id="886293.Sinac_3662"/>
<evidence type="ECO:0000313" key="2">
    <source>
        <dbReference type="EMBL" id="AGA27909.1"/>
    </source>
</evidence>
<dbReference type="PANTHER" id="PTHR43044:SF1">
    <property type="entry name" value="QUINOL:CYTOCHROME C OXIDOREDUCTASE QUINONE-BINDING SUBUNIT 2"/>
    <property type="match status" value="1"/>
</dbReference>
<protein>
    <recommendedName>
        <fullName evidence="4">Quinol:cytochrome c oxidoreductase quinone-binding subunit 2</fullName>
    </recommendedName>
</protein>
<dbReference type="PANTHER" id="PTHR43044">
    <property type="match status" value="1"/>
</dbReference>
<keyword evidence="1" id="KW-0812">Transmembrane</keyword>
<feature type="transmembrane region" description="Helical" evidence="1">
    <location>
        <begin position="49"/>
        <end position="73"/>
    </location>
</feature>
<evidence type="ECO:0008006" key="4">
    <source>
        <dbReference type="Google" id="ProtNLM"/>
    </source>
</evidence>
<gene>
    <name evidence="2" type="ordered locus">Sinac_3662</name>
</gene>
<sequence length="395" mass="44667">MNAPDNHLFPPLDRVRHIAVRLSASGAVLCALAWLVNPARFFQSYLVGFMFWVGVSVACLAVIMVHHLVGGLWGFAIRRPAEAGALTVPLMAILFLPIVLGMRYLYPWTDPSVLAAHPVVRAKIQYLNADFFLIRALIYFVIWTGLALLLNWGARVQDRVEDPYPTHRLQTLSGPGMVLYFLTVTFAMVDWGMSLEPDWFSSIYGVMLLVGHVLATLAIFIIVATWFSETKPLAEVATPQAFNDLGNLLLGFVMLWAYMSFSQYLITWSGNLAEEIPWYLRRSVGGWRAIAAILIVFHFFVPFFLLLSQDRKRKARALTKVCIAILFMRFVDNTWLFLPAFRARSMWEFWSVVPAFLGIGGAWVVVFLDRLVSRPLLPRNNPQLTAALEHHGHGD</sequence>
<dbReference type="eggNOG" id="COG4531">
    <property type="taxonomic scope" value="Bacteria"/>
</dbReference>
<proteinExistence type="predicted"/>
<keyword evidence="1" id="KW-0472">Membrane</keyword>
<dbReference type="EMBL" id="CP003364">
    <property type="protein sequence ID" value="AGA27909.1"/>
    <property type="molecule type" value="Genomic_DNA"/>
</dbReference>